<keyword evidence="3" id="KW-1185">Reference proteome</keyword>
<name>A0ABW9J4X4_9SPHI</name>
<dbReference type="EMBL" id="SSHJ02000005">
    <property type="protein sequence ID" value="MFN0255586.1"/>
    <property type="molecule type" value="Genomic_DNA"/>
</dbReference>
<dbReference type="RefSeq" id="WP_246076980.1">
    <property type="nucleotide sequence ID" value="NZ_SSHJ02000005.1"/>
</dbReference>
<dbReference type="Gene3D" id="2.40.160.170">
    <property type="match status" value="1"/>
</dbReference>
<proteinExistence type="predicted"/>
<feature type="signal peptide" evidence="1">
    <location>
        <begin position="1"/>
        <end position="19"/>
    </location>
</feature>
<dbReference type="Proteomes" id="UP001517247">
    <property type="component" value="Unassembled WGS sequence"/>
</dbReference>
<protein>
    <recommendedName>
        <fullName evidence="4">Outer membrane protein beta-barrel domain-containing protein</fullName>
    </recommendedName>
</protein>
<evidence type="ECO:0000256" key="1">
    <source>
        <dbReference type="SAM" id="SignalP"/>
    </source>
</evidence>
<evidence type="ECO:0008006" key="4">
    <source>
        <dbReference type="Google" id="ProtNLM"/>
    </source>
</evidence>
<sequence>MKLLAVALSLLLPPVISSAQNNADTVAKRPMAMQLNVGTQGIGLAFNYEVINHLSFRAGINAIPLKANDVFKISGVNSTSNVSANFYNIHFLADYTPFENQEWFRLVGGLAYFLKAEGNARIIPSDDYKYGDLTLTEEQIGYVDLTVDWKGLAPYIGIGLLRNFPKNKFNVNLDFGTYYLTKPDADIVGTGILSGNSSQSEQLRDNIKNYRWLPILQVNFNYKF</sequence>
<keyword evidence="1" id="KW-0732">Signal</keyword>
<gene>
    <name evidence="2" type="ORF">E6A44_008390</name>
</gene>
<evidence type="ECO:0000313" key="2">
    <source>
        <dbReference type="EMBL" id="MFN0255586.1"/>
    </source>
</evidence>
<accession>A0ABW9J4X4</accession>
<feature type="chain" id="PRO_5046167375" description="Outer membrane protein beta-barrel domain-containing protein" evidence="1">
    <location>
        <begin position="20"/>
        <end position="224"/>
    </location>
</feature>
<comment type="caution">
    <text evidence="2">The sequence shown here is derived from an EMBL/GenBank/DDBJ whole genome shotgun (WGS) entry which is preliminary data.</text>
</comment>
<organism evidence="2 3">
    <name type="scientific">Pedobacter ureilyticus</name>
    <dbReference type="NCBI Taxonomy" id="1393051"/>
    <lineage>
        <taxon>Bacteria</taxon>
        <taxon>Pseudomonadati</taxon>
        <taxon>Bacteroidota</taxon>
        <taxon>Sphingobacteriia</taxon>
        <taxon>Sphingobacteriales</taxon>
        <taxon>Sphingobacteriaceae</taxon>
        <taxon>Pedobacter</taxon>
    </lineage>
</organism>
<reference evidence="2 3" key="1">
    <citation type="submission" date="2024-12" db="EMBL/GenBank/DDBJ databases">
        <authorList>
            <person name="Hu S."/>
        </authorList>
    </citation>
    <scope>NUCLEOTIDE SEQUENCE [LARGE SCALE GENOMIC DNA]</scope>
    <source>
        <strain evidence="2 3">THG-T11</strain>
    </source>
</reference>
<evidence type="ECO:0000313" key="3">
    <source>
        <dbReference type="Proteomes" id="UP001517247"/>
    </source>
</evidence>